<proteinExistence type="predicted"/>
<feature type="transmembrane region" description="Helical" evidence="1">
    <location>
        <begin position="196"/>
        <end position="217"/>
    </location>
</feature>
<dbReference type="InterPro" id="IPR011642">
    <property type="entry name" value="Gate_dom"/>
</dbReference>
<dbReference type="Proteomes" id="UP001597079">
    <property type="component" value="Unassembled WGS sequence"/>
</dbReference>
<dbReference type="PANTHER" id="PTHR43185">
    <property type="entry name" value="FERROUS IRON TRANSPORT PROTEIN B"/>
    <property type="match status" value="1"/>
</dbReference>
<evidence type="ECO:0000259" key="3">
    <source>
        <dbReference type="Pfam" id="PF07670"/>
    </source>
</evidence>
<dbReference type="SUPFAM" id="SSF52540">
    <property type="entry name" value="P-loop containing nucleoside triphosphate hydrolases"/>
    <property type="match status" value="1"/>
</dbReference>
<feature type="transmembrane region" description="Helical" evidence="1">
    <location>
        <begin position="488"/>
        <end position="511"/>
    </location>
</feature>
<dbReference type="InterPro" id="IPR006073">
    <property type="entry name" value="GTP-bd"/>
</dbReference>
<feature type="transmembrane region" description="Helical" evidence="1">
    <location>
        <begin position="361"/>
        <end position="381"/>
    </location>
</feature>
<dbReference type="Gene3D" id="3.40.50.300">
    <property type="entry name" value="P-loop containing nucleotide triphosphate hydrolases"/>
    <property type="match status" value="1"/>
</dbReference>
<organism evidence="4 5">
    <name type="scientific">Alicyclobacillus fodiniaquatilis</name>
    <dbReference type="NCBI Taxonomy" id="1661150"/>
    <lineage>
        <taxon>Bacteria</taxon>
        <taxon>Bacillati</taxon>
        <taxon>Bacillota</taxon>
        <taxon>Bacilli</taxon>
        <taxon>Bacillales</taxon>
        <taxon>Alicyclobacillaceae</taxon>
        <taxon>Alicyclobacillus</taxon>
    </lineage>
</organism>
<feature type="domain" description="Nucleoside transporter/FeoB GTPase Gate" evidence="3">
    <location>
        <begin position="261"/>
        <end position="354"/>
    </location>
</feature>
<dbReference type="Pfam" id="PF07670">
    <property type="entry name" value="Gate"/>
    <property type="match status" value="1"/>
</dbReference>
<dbReference type="InterPro" id="IPR027417">
    <property type="entry name" value="P-loop_NTPase"/>
</dbReference>
<sequence length="549" mass="60689">MLEANELTAVLVGMESAGKSTLFAKLTNYATGEETNFRGSTVVCRRGTINGTDIVLVDTPGIRQKTDSETTRMALQAVQQGDVIVFVIRGTHVAAEMNLLSREVHMHNHRVAVIFTFEDKTPPPFKQAVELFCREHGISFVSVNARDFEENKLALTIATVRSAKPMPRPFHELFQLTLASMDPPNTVLERVKVGSWLSLLLIFLLFGVPVFAAYLFANVTQPYVDDWILNPLRDVMGATPAWLQVLTVGNYGLLTLGPYSFLWAFPVVLFIGISVAVTEEMGLKDRITDALDPWLQKIGLEGRDLIPVLTGFGCNVVGVLQSRACGACSRKQCVSLIAFGSACSYTIGSTLSLFSSAGKPFLFFPYIVLVFIVGALHTRIFNKGDMSLPETPRRTFLQRPTWKGVSFRVRSLVKQFMLQAMPTFLLICLIAAILDEFHIIDWLSITLAPVFVLFHLPATVAPAVLFSIIRKDGMLVLNQGDILSTLSIIQLFVAVYLASTLSACLVTLWTIGKEFKWTFALQIAGKQATSSIVSAMILAWSFVCLQWVF</sequence>
<dbReference type="Pfam" id="PF01926">
    <property type="entry name" value="MMR_HSR1"/>
    <property type="match status" value="1"/>
</dbReference>
<feature type="transmembrane region" description="Helical" evidence="1">
    <location>
        <begin position="333"/>
        <end position="355"/>
    </location>
</feature>
<evidence type="ECO:0000313" key="5">
    <source>
        <dbReference type="Proteomes" id="UP001597079"/>
    </source>
</evidence>
<dbReference type="PANTHER" id="PTHR43185:SF1">
    <property type="entry name" value="FE(2+) TRANSPORTER FEOB"/>
    <property type="match status" value="1"/>
</dbReference>
<evidence type="ECO:0000313" key="4">
    <source>
        <dbReference type="EMBL" id="MFD1674024.1"/>
    </source>
</evidence>
<dbReference type="RefSeq" id="WP_377941699.1">
    <property type="nucleotide sequence ID" value="NZ_JBHUCX010000014.1"/>
</dbReference>
<name>A0ABW4JCB7_9BACL</name>
<evidence type="ECO:0000256" key="1">
    <source>
        <dbReference type="SAM" id="Phobius"/>
    </source>
</evidence>
<keyword evidence="1" id="KW-0472">Membrane</keyword>
<keyword evidence="1" id="KW-0812">Transmembrane</keyword>
<accession>A0ABW4JCB7</accession>
<reference evidence="5" key="1">
    <citation type="journal article" date="2019" name="Int. J. Syst. Evol. Microbiol.">
        <title>The Global Catalogue of Microorganisms (GCM) 10K type strain sequencing project: providing services to taxonomists for standard genome sequencing and annotation.</title>
        <authorList>
            <consortium name="The Broad Institute Genomics Platform"/>
            <consortium name="The Broad Institute Genome Sequencing Center for Infectious Disease"/>
            <person name="Wu L."/>
            <person name="Ma J."/>
        </authorList>
    </citation>
    <scope>NUCLEOTIDE SEQUENCE [LARGE SCALE GENOMIC DNA]</scope>
    <source>
        <strain evidence="5">CGMCC 1.12286</strain>
    </source>
</reference>
<dbReference type="InterPro" id="IPR050860">
    <property type="entry name" value="FeoB_GTPase"/>
</dbReference>
<feature type="transmembrane region" description="Helical" evidence="1">
    <location>
        <begin position="446"/>
        <end position="468"/>
    </location>
</feature>
<comment type="caution">
    <text evidence="4">The sequence shown here is derived from an EMBL/GenBank/DDBJ whole genome shotgun (WGS) entry which is preliminary data.</text>
</comment>
<dbReference type="EMBL" id="JBHUCX010000014">
    <property type="protein sequence ID" value="MFD1674024.1"/>
    <property type="molecule type" value="Genomic_DNA"/>
</dbReference>
<feature type="transmembrane region" description="Helical" evidence="1">
    <location>
        <begin position="531"/>
        <end position="548"/>
    </location>
</feature>
<keyword evidence="1" id="KW-1133">Transmembrane helix</keyword>
<feature type="domain" description="G" evidence="2">
    <location>
        <begin position="9"/>
        <end position="100"/>
    </location>
</feature>
<gene>
    <name evidence="4" type="ORF">ACFSB2_04780</name>
</gene>
<evidence type="ECO:0000259" key="2">
    <source>
        <dbReference type="Pfam" id="PF01926"/>
    </source>
</evidence>
<feature type="transmembrane region" description="Helical" evidence="1">
    <location>
        <begin position="416"/>
        <end position="434"/>
    </location>
</feature>
<keyword evidence="5" id="KW-1185">Reference proteome</keyword>
<feature type="transmembrane region" description="Helical" evidence="1">
    <location>
        <begin position="256"/>
        <end position="277"/>
    </location>
</feature>
<protein>
    <submittedName>
        <fullName evidence="4">Nucleoside recognition domain-containing protein</fullName>
    </submittedName>
</protein>